<dbReference type="SMART" id="SM00336">
    <property type="entry name" value="BBOX"/>
    <property type="match status" value="2"/>
</dbReference>
<gene>
    <name evidence="9" type="ORF">DPMN_091724</name>
</gene>
<comment type="caution">
    <text evidence="9">The sequence shown here is derived from an EMBL/GenBank/DDBJ whole genome shotgun (WGS) entry which is preliminary data.</text>
</comment>
<dbReference type="PANTHER" id="PTHR25462:SF299">
    <property type="entry name" value="E3 UBIQUITIN-PROTEIN LIGASE TRIM56"/>
    <property type="match status" value="1"/>
</dbReference>
<dbReference type="EMBL" id="JAIWYP010000003">
    <property type="protein sequence ID" value="KAH3849325.1"/>
    <property type="molecule type" value="Genomic_DNA"/>
</dbReference>
<dbReference type="Gene3D" id="3.30.160.60">
    <property type="entry name" value="Classic Zinc Finger"/>
    <property type="match status" value="1"/>
</dbReference>
<feature type="domain" description="RING-type" evidence="7">
    <location>
        <begin position="155"/>
        <end position="200"/>
    </location>
</feature>
<dbReference type="InterPro" id="IPR017907">
    <property type="entry name" value="Znf_RING_CS"/>
</dbReference>
<dbReference type="GO" id="GO:0060340">
    <property type="term" value="P:positive regulation of type I interferon-mediated signaling pathway"/>
    <property type="evidence" value="ECO:0007669"/>
    <property type="project" value="TreeGrafter"/>
</dbReference>
<dbReference type="Gene3D" id="3.30.40.10">
    <property type="entry name" value="Zinc/RING finger domain, C3HC4 (zinc finger)"/>
    <property type="match status" value="1"/>
</dbReference>
<dbReference type="InterPro" id="IPR000315">
    <property type="entry name" value="Znf_B-box"/>
</dbReference>
<keyword evidence="10" id="KW-1185">Reference proteome</keyword>
<dbReference type="AlphaFoldDB" id="A0A9D4L0P4"/>
<evidence type="ECO:0000256" key="5">
    <source>
        <dbReference type="SAM" id="Coils"/>
    </source>
</evidence>
<reference evidence="9" key="2">
    <citation type="submission" date="2020-11" db="EMBL/GenBank/DDBJ databases">
        <authorList>
            <person name="McCartney M.A."/>
            <person name="Auch B."/>
            <person name="Kono T."/>
            <person name="Mallez S."/>
            <person name="Becker A."/>
            <person name="Gohl D.M."/>
            <person name="Silverstein K.A.T."/>
            <person name="Koren S."/>
            <person name="Bechman K.B."/>
            <person name="Herman A."/>
            <person name="Abrahante J.E."/>
            <person name="Garbe J."/>
        </authorList>
    </citation>
    <scope>NUCLEOTIDE SEQUENCE</scope>
    <source>
        <strain evidence="9">Duluth1</strain>
        <tissue evidence="9">Whole animal</tissue>
    </source>
</reference>
<evidence type="ECO:0000256" key="4">
    <source>
        <dbReference type="PROSITE-ProRule" id="PRU00024"/>
    </source>
</evidence>
<feature type="region of interest" description="Disordered" evidence="6">
    <location>
        <begin position="647"/>
        <end position="719"/>
    </location>
</feature>
<feature type="domain" description="B box-type" evidence="8">
    <location>
        <begin position="289"/>
        <end position="329"/>
    </location>
</feature>
<sequence>MRVPEDMIEQEEYETDSTMDIKDDLLQEDTFLRMGVQSDDQNGFGTHVAFEHNEGPQDTLDTTGETEEGAVTSVLNESTCEDSLSIPMDDPEKDGFYFNAAEISLKVHSSELDTYLSDSDKSDHTENTCPSHNEEVTISETEELTVNETESPLHCALCGNLYADPRILDCLHAYCYQCIEKCNYFDKNRPTAKLLRCPNCGAFQTVKDSQKLPKHLVLEQLVKLNDSNAMGVNCVVCALHEQEREPSGKCVDCGDLLCDSCCEKHTFSRLTAKHVIVPLDSQCTISMRSKHSTCPSHEELSLSFCTKCNCAVCKVCVREAHAGHACISLDKKLQEFKKDIDEKMSELEEALVLVEKNDSCKEDLDMLEKLEEEQLDVLRNGREKYIELVVDSYNASTRKLTAGYKRAKERCINRTGFIGARRKDLNNISKAVHFIFSEGRFEEVMQMEKLLVNRIDNVKKNVKRTHNKVTLHSNLPQAEMCQELYDKLKAEPCFFKVEFARQKEKKAKGHQQDKKLVNKVGPRLNCQSKALGDNKAKALGDNKGNVINRDVPQFQNQKPKVPQGRGALLMSYRNLLHGSTSRPLGMDENKHQSRNADFDHYSDSQRKMQSTSFHQGGGPNDRFFGSQGTLQSAPFHQHGRNMGPVHIHHDGGEQDRFFGPNSKPQNSSLQSAPLHQGGRNMGPVRVQHSGSEQDQFFGPHSKANNGSLEQPVGHTSNWCSSSNSRGSLLGDYPGPHGAMSASLSATQQKMFEAARVPSHSSRNVFDNFADDQLASYEHVRPRSFSGVEFDRQTMLTSSTNTLPDPHMTVPVFKQRFAVDTHIESDKKLPEIKGIVFTSSENFVVSDGRNQMLKAFSCSGAYLGLHCGPGAHVCHLL</sequence>
<proteinExistence type="predicted"/>
<dbReference type="InterPro" id="IPR047153">
    <property type="entry name" value="TRIM45/56/19-like"/>
</dbReference>
<feature type="domain" description="B box-type" evidence="8">
    <location>
        <begin position="232"/>
        <end position="279"/>
    </location>
</feature>
<dbReference type="Pfam" id="PF00097">
    <property type="entry name" value="zf-C3HC4"/>
    <property type="match status" value="1"/>
</dbReference>
<evidence type="ECO:0000256" key="2">
    <source>
        <dbReference type="ARBA" id="ARBA00022771"/>
    </source>
</evidence>
<name>A0A9D4L0P4_DREPO</name>
<dbReference type="PROSITE" id="PS50089">
    <property type="entry name" value="ZF_RING_2"/>
    <property type="match status" value="1"/>
</dbReference>
<dbReference type="GO" id="GO:0045087">
    <property type="term" value="P:innate immune response"/>
    <property type="evidence" value="ECO:0007669"/>
    <property type="project" value="TreeGrafter"/>
</dbReference>
<evidence type="ECO:0000313" key="9">
    <source>
        <dbReference type="EMBL" id="KAH3849325.1"/>
    </source>
</evidence>
<dbReference type="SUPFAM" id="SSF57850">
    <property type="entry name" value="RING/U-box"/>
    <property type="match status" value="1"/>
</dbReference>
<keyword evidence="3" id="KW-0862">Zinc</keyword>
<dbReference type="PROSITE" id="PS00518">
    <property type="entry name" value="ZF_RING_1"/>
    <property type="match status" value="1"/>
</dbReference>
<dbReference type="GO" id="GO:0061630">
    <property type="term" value="F:ubiquitin protein ligase activity"/>
    <property type="evidence" value="ECO:0007669"/>
    <property type="project" value="TreeGrafter"/>
</dbReference>
<dbReference type="InterPro" id="IPR001841">
    <property type="entry name" value="Znf_RING"/>
</dbReference>
<accession>A0A9D4L0P4</accession>
<keyword evidence="1" id="KW-0479">Metal-binding</keyword>
<evidence type="ECO:0000259" key="8">
    <source>
        <dbReference type="PROSITE" id="PS50119"/>
    </source>
</evidence>
<evidence type="ECO:0000259" key="7">
    <source>
        <dbReference type="PROSITE" id="PS50089"/>
    </source>
</evidence>
<feature type="compositionally biased region" description="Basic and acidic residues" evidence="6">
    <location>
        <begin position="647"/>
        <end position="656"/>
    </location>
</feature>
<dbReference type="PROSITE" id="PS50119">
    <property type="entry name" value="ZF_BBOX"/>
    <property type="match status" value="2"/>
</dbReference>
<protein>
    <submittedName>
        <fullName evidence="9">Uncharacterized protein</fullName>
    </submittedName>
</protein>
<dbReference type="GO" id="GO:0008270">
    <property type="term" value="F:zinc ion binding"/>
    <property type="evidence" value="ECO:0007669"/>
    <property type="project" value="UniProtKB-KW"/>
</dbReference>
<evidence type="ECO:0000256" key="3">
    <source>
        <dbReference type="ARBA" id="ARBA00022833"/>
    </source>
</evidence>
<dbReference type="Pfam" id="PF00643">
    <property type="entry name" value="zf-B_box"/>
    <property type="match status" value="1"/>
</dbReference>
<keyword evidence="5" id="KW-0175">Coiled coil</keyword>
<keyword evidence="2 4" id="KW-0863">Zinc-finger</keyword>
<dbReference type="InterPro" id="IPR013083">
    <property type="entry name" value="Znf_RING/FYVE/PHD"/>
</dbReference>
<reference evidence="9" key="1">
    <citation type="journal article" date="2019" name="bioRxiv">
        <title>The Genome of the Zebra Mussel, Dreissena polymorpha: A Resource for Invasive Species Research.</title>
        <authorList>
            <person name="McCartney M.A."/>
            <person name="Auch B."/>
            <person name="Kono T."/>
            <person name="Mallez S."/>
            <person name="Zhang Y."/>
            <person name="Obille A."/>
            <person name="Becker A."/>
            <person name="Abrahante J.E."/>
            <person name="Garbe J."/>
            <person name="Badalamenti J.P."/>
            <person name="Herman A."/>
            <person name="Mangelson H."/>
            <person name="Liachko I."/>
            <person name="Sullivan S."/>
            <person name="Sone E.D."/>
            <person name="Koren S."/>
            <person name="Silverstein K.A.T."/>
            <person name="Beckman K.B."/>
            <person name="Gohl D.M."/>
        </authorList>
    </citation>
    <scope>NUCLEOTIDE SEQUENCE</scope>
    <source>
        <strain evidence="9">Duluth1</strain>
        <tissue evidence="9">Whole animal</tissue>
    </source>
</reference>
<evidence type="ECO:0000313" key="10">
    <source>
        <dbReference type="Proteomes" id="UP000828390"/>
    </source>
</evidence>
<feature type="coiled-coil region" evidence="5">
    <location>
        <begin position="333"/>
        <end position="373"/>
    </location>
</feature>
<organism evidence="9 10">
    <name type="scientific">Dreissena polymorpha</name>
    <name type="common">Zebra mussel</name>
    <name type="synonym">Mytilus polymorpha</name>
    <dbReference type="NCBI Taxonomy" id="45954"/>
    <lineage>
        <taxon>Eukaryota</taxon>
        <taxon>Metazoa</taxon>
        <taxon>Spiralia</taxon>
        <taxon>Lophotrochozoa</taxon>
        <taxon>Mollusca</taxon>
        <taxon>Bivalvia</taxon>
        <taxon>Autobranchia</taxon>
        <taxon>Heteroconchia</taxon>
        <taxon>Euheterodonta</taxon>
        <taxon>Imparidentia</taxon>
        <taxon>Neoheterodontei</taxon>
        <taxon>Myida</taxon>
        <taxon>Dreissenoidea</taxon>
        <taxon>Dreissenidae</taxon>
        <taxon>Dreissena</taxon>
    </lineage>
</organism>
<evidence type="ECO:0000256" key="1">
    <source>
        <dbReference type="ARBA" id="ARBA00022723"/>
    </source>
</evidence>
<dbReference type="InterPro" id="IPR018957">
    <property type="entry name" value="Znf_C3HC4_RING-type"/>
</dbReference>
<dbReference type="SMART" id="SM00184">
    <property type="entry name" value="RING"/>
    <property type="match status" value="1"/>
</dbReference>
<dbReference type="SUPFAM" id="SSF57845">
    <property type="entry name" value="B-box zinc-binding domain"/>
    <property type="match status" value="1"/>
</dbReference>
<dbReference type="GO" id="GO:0005654">
    <property type="term" value="C:nucleoplasm"/>
    <property type="evidence" value="ECO:0007669"/>
    <property type="project" value="TreeGrafter"/>
</dbReference>
<dbReference type="PANTHER" id="PTHR25462">
    <property type="entry name" value="BONUS, ISOFORM C-RELATED"/>
    <property type="match status" value="1"/>
</dbReference>
<dbReference type="Proteomes" id="UP000828390">
    <property type="component" value="Unassembled WGS sequence"/>
</dbReference>
<evidence type="ECO:0000256" key="6">
    <source>
        <dbReference type="SAM" id="MobiDB-lite"/>
    </source>
</evidence>
<feature type="compositionally biased region" description="Polar residues" evidence="6">
    <location>
        <begin position="662"/>
        <end position="673"/>
    </location>
</feature>